<organism evidence="2 3">
    <name type="scientific">Herbaspirillum lusitanum</name>
    <dbReference type="NCBI Taxonomy" id="213312"/>
    <lineage>
        <taxon>Bacteria</taxon>
        <taxon>Pseudomonadati</taxon>
        <taxon>Pseudomonadota</taxon>
        <taxon>Betaproteobacteria</taxon>
        <taxon>Burkholderiales</taxon>
        <taxon>Oxalobacteraceae</taxon>
        <taxon>Herbaspirillum</taxon>
    </lineage>
</organism>
<reference evidence="2 3" key="1">
    <citation type="journal article" date="2024" name="Chem. Sci.">
        <title>Discovery of megapolipeptins by genome mining of a Burkholderiales bacteria collection.</title>
        <authorList>
            <person name="Paulo B.S."/>
            <person name="Recchia M.J.J."/>
            <person name="Lee S."/>
            <person name="Fergusson C.H."/>
            <person name="Romanowski S.B."/>
            <person name="Hernandez A."/>
            <person name="Krull N."/>
            <person name="Liu D.Y."/>
            <person name="Cavanagh H."/>
            <person name="Bos A."/>
            <person name="Gray C.A."/>
            <person name="Murphy B.T."/>
            <person name="Linington R.G."/>
            <person name="Eustaquio A.S."/>
        </authorList>
    </citation>
    <scope>NUCLEOTIDE SEQUENCE [LARGE SCALE GENOMIC DNA]</scope>
    <source>
        <strain evidence="2 3">RL21-008-BIB-A</strain>
    </source>
</reference>
<proteinExistence type="predicted"/>
<dbReference type="Gene3D" id="3.90.550.10">
    <property type="entry name" value="Spore Coat Polysaccharide Biosynthesis Protein SpsA, Chain A"/>
    <property type="match status" value="1"/>
</dbReference>
<dbReference type="SUPFAM" id="SSF53448">
    <property type="entry name" value="Nucleotide-diphospho-sugar transferases"/>
    <property type="match status" value="1"/>
</dbReference>
<protein>
    <submittedName>
        <fullName evidence="2">Glycosyltransferase family 2 protein</fullName>
    </submittedName>
</protein>
<dbReference type="Pfam" id="PF00535">
    <property type="entry name" value="Glycos_transf_2"/>
    <property type="match status" value="1"/>
</dbReference>
<dbReference type="CDD" id="cd06433">
    <property type="entry name" value="GT_2_WfgS_like"/>
    <property type="match status" value="1"/>
</dbReference>
<dbReference type="EMBL" id="JAQQFM010000004">
    <property type="protein sequence ID" value="MFL9924590.1"/>
    <property type="molecule type" value="Genomic_DNA"/>
</dbReference>
<name>A0ABW9A9Q4_9BURK</name>
<evidence type="ECO:0000259" key="1">
    <source>
        <dbReference type="Pfam" id="PF00535"/>
    </source>
</evidence>
<dbReference type="PANTHER" id="PTHR22916:SF3">
    <property type="entry name" value="UDP-GLCNAC:BETAGAL BETA-1,3-N-ACETYLGLUCOSAMINYLTRANSFERASE-LIKE PROTEIN 1"/>
    <property type="match status" value="1"/>
</dbReference>
<dbReference type="InterPro" id="IPR029044">
    <property type="entry name" value="Nucleotide-diphossugar_trans"/>
</dbReference>
<comment type="caution">
    <text evidence="2">The sequence shown here is derived from an EMBL/GenBank/DDBJ whole genome shotgun (WGS) entry which is preliminary data.</text>
</comment>
<dbReference type="InterPro" id="IPR001173">
    <property type="entry name" value="Glyco_trans_2-like"/>
</dbReference>
<feature type="domain" description="Glycosyltransferase 2-like" evidence="1">
    <location>
        <begin position="12"/>
        <end position="138"/>
    </location>
</feature>
<keyword evidence="3" id="KW-1185">Reference proteome</keyword>
<evidence type="ECO:0000313" key="3">
    <source>
        <dbReference type="Proteomes" id="UP001629246"/>
    </source>
</evidence>
<gene>
    <name evidence="2" type="ORF">PQR62_09960</name>
</gene>
<dbReference type="RefSeq" id="WP_408157385.1">
    <property type="nucleotide sequence ID" value="NZ_JAQQFM010000004.1"/>
</dbReference>
<dbReference type="PANTHER" id="PTHR22916">
    <property type="entry name" value="GLYCOSYLTRANSFERASE"/>
    <property type="match status" value="1"/>
</dbReference>
<sequence length="266" mass="29749">METQVMFRPKVSIITVVFNNQNTICDTIRSVAAQTYDNVEYIIIDGKSTDQTLQRIAENQAHVTKLVSEPDKGIYDAMNKGIALASGDIVGFLNADDIYAHDGVVQKVVEGFAGGHTDAVYGDLCYVRTEDTSSIVRYWRSSSFRKGSFSFGWCPPHPTFFVKKTVYDQCGGFDLEYRIAADVELMMRFLEARSVTSQYIEGVFVKMRLGGTTNKSISNIVKQNGEILRALRKHNLSSSVTLFAVRKLISRGRQFISRPKAASLEQ</sequence>
<evidence type="ECO:0000313" key="2">
    <source>
        <dbReference type="EMBL" id="MFL9924590.1"/>
    </source>
</evidence>
<dbReference type="Proteomes" id="UP001629246">
    <property type="component" value="Unassembled WGS sequence"/>
</dbReference>
<accession>A0ABW9A9Q4</accession>